<keyword evidence="6" id="KW-1185">Reference proteome</keyword>
<evidence type="ECO:0000259" key="4">
    <source>
        <dbReference type="Pfam" id="PF13458"/>
    </source>
</evidence>
<dbReference type="PANTHER" id="PTHR47235">
    <property type="entry name" value="BLR6548 PROTEIN"/>
    <property type="match status" value="1"/>
</dbReference>
<feature type="chain" id="PRO_5020794187" evidence="3">
    <location>
        <begin position="27"/>
        <end position="402"/>
    </location>
</feature>
<dbReference type="CDD" id="cd06343">
    <property type="entry name" value="PBP1_ABC_ligand_binding-like"/>
    <property type="match status" value="1"/>
</dbReference>
<protein>
    <submittedName>
        <fullName evidence="5">Branched-chain amino acid ABC transporter substrate-binding protein</fullName>
    </submittedName>
</protein>
<evidence type="ECO:0000256" key="2">
    <source>
        <dbReference type="ARBA" id="ARBA00022729"/>
    </source>
</evidence>
<dbReference type="AlphaFoldDB" id="A0A4S5BMP8"/>
<dbReference type="EMBL" id="SSWX01000017">
    <property type="protein sequence ID" value="THJ32155.1"/>
    <property type="molecule type" value="Genomic_DNA"/>
</dbReference>
<comment type="similarity">
    <text evidence="1">Belongs to the leucine-binding protein family.</text>
</comment>
<dbReference type="InterPro" id="IPR028082">
    <property type="entry name" value="Peripla_BP_I"/>
</dbReference>
<feature type="signal peptide" evidence="3">
    <location>
        <begin position="1"/>
        <end position="26"/>
    </location>
</feature>
<dbReference type="Gene3D" id="3.40.50.2300">
    <property type="match status" value="2"/>
</dbReference>
<evidence type="ECO:0000313" key="5">
    <source>
        <dbReference type="EMBL" id="THJ32155.1"/>
    </source>
</evidence>
<accession>A0A4S5BMP8</accession>
<dbReference type="SUPFAM" id="SSF53822">
    <property type="entry name" value="Periplasmic binding protein-like I"/>
    <property type="match status" value="1"/>
</dbReference>
<dbReference type="PANTHER" id="PTHR47235:SF1">
    <property type="entry name" value="BLR6548 PROTEIN"/>
    <property type="match status" value="1"/>
</dbReference>
<proteinExistence type="inferred from homology"/>
<evidence type="ECO:0000256" key="1">
    <source>
        <dbReference type="ARBA" id="ARBA00010062"/>
    </source>
</evidence>
<sequence length="402" mass="44161">MTMHYTRRTIAVGLLALGLAGLPAWAQKQYDQGASDSEIKLGNLVPYSGPASAYGAAGKAMQAYFERVNEKGGINGRKIVFITLDDAYNPAKSVEQTRKLVEQDGVLAMVGSLGSAQNLAVQKYLNARKVPQLFVNAGTTRWGDPKNFYWTMGWQPSYQSEARAYAKHILSTKPDAKIAILQQNDEFGRDYLRGFQEAMGEQFKKQVVSHLTYEISDPTIDSQMVSFKSSGADVFVNITTPKFAAQAIRKAKEMDWQPQHYLVAVSQSKEAVLRAAGFDNAKDIVSSTYVMIPGDAQAQGHPEVAEYIETLARYAPGADPNDSLNAIGYATAATMAKVLEQAGDELTRENIMKQAASLDFVPPMLYPGVDVKTSADDYFPIQKKTLIQFDGENYIALGDLYD</sequence>
<organism evidence="5 6">
    <name type="scientific">Lampropedia aestuarii</name>
    <dbReference type="NCBI Taxonomy" id="2562762"/>
    <lineage>
        <taxon>Bacteria</taxon>
        <taxon>Pseudomonadati</taxon>
        <taxon>Pseudomonadota</taxon>
        <taxon>Betaproteobacteria</taxon>
        <taxon>Burkholderiales</taxon>
        <taxon>Comamonadaceae</taxon>
        <taxon>Lampropedia</taxon>
    </lineage>
</organism>
<feature type="domain" description="Leucine-binding protein" evidence="4">
    <location>
        <begin position="38"/>
        <end position="390"/>
    </location>
</feature>
<dbReference type="OrthoDB" id="9777352at2"/>
<evidence type="ECO:0000256" key="3">
    <source>
        <dbReference type="SAM" id="SignalP"/>
    </source>
</evidence>
<dbReference type="Pfam" id="PF13458">
    <property type="entry name" value="Peripla_BP_6"/>
    <property type="match status" value="1"/>
</dbReference>
<dbReference type="Proteomes" id="UP000306236">
    <property type="component" value="Unassembled WGS sequence"/>
</dbReference>
<name>A0A4S5BMP8_9BURK</name>
<evidence type="ECO:0000313" key="6">
    <source>
        <dbReference type="Proteomes" id="UP000306236"/>
    </source>
</evidence>
<comment type="caution">
    <text evidence="5">The sequence shown here is derived from an EMBL/GenBank/DDBJ whole genome shotgun (WGS) entry which is preliminary data.</text>
</comment>
<dbReference type="InterPro" id="IPR028081">
    <property type="entry name" value="Leu-bd"/>
</dbReference>
<keyword evidence="2 3" id="KW-0732">Signal</keyword>
<gene>
    <name evidence="5" type="ORF">E8K88_12970</name>
</gene>
<reference evidence="5 6" key="1">
    <citation type="submission" date="2019-04" db="EMBL/GenBank/DDBJ databases">
        <title>Lampropedia sp YIM MLB12 draf genome.</title>
        <authorList>
            <person name="Wang Y.-X."/>
        </authorList>
    </citation>
    <scope>NUCLEOTIDE SEQUENCE [LARGE SCALE GENOMIC DNA]</scope>
    <source>
        <strain evidence="5 6">YIM MLB12</strain>
    </source>
</reference>